<dbReference type="InterPro" id="IPR018865">
    <property type="entry name" value="STK19-like"/>
</dbReference>
<dbReference type="RefSeq" id="XP_062725972.1">
    <property type="nucleotide sequence ID" value="XM_062866552.1"/>
</dbReference>
<organism evidence="3 4">
    <name type="scientific">Chaetomium strumarium</name>
    <dbReference type="NCBI Taxonomy" id="1170767"/>
    <lineage>
        <taxon>Eukaryota</taxon>
        <taxon>Fungi</taxon>
        <taxon>Dikarya</taxon>
        <taxon>Ascomycota</taxon>
        <taxon>Pezizomycotina</taxon>
        <taxon>Sordariomycetes</taxon>
        <taxon>Sordariomycetidae</taxon>
        <taxon>Sordariales</taxon>
        <taxon>Chaetomiaceae</taxon>
        <taxon>Chaetomium</taxon>
    </lineage>
</organism>
<proteinExistence type="inferred from homology"/>
<evidence type="ECO:0000313" key="3">
    <source>
        <dbReference type="EMBL" id="KAK3310192.1"/>
    </source>
</evidence>
<reference evidence="3" key="1">
    <citation type="journal article" date="2023" name="Mol. Phylogenet. Evol.">
        <title>Genome-scale phylogeny and comparative genomics of the fungal order Sordariales.</title>
        <authorList>
            <person name="Hensen N."/>
            <person name="Bonometti L."/>
            <person name="Westerberg I."/>
            <person name="Brannstrom I.O."/>
            <person name="Guillou S."/>
            <person name="Cros-Aarteil S."/>
            <person name="Calhoun S."/>
            <person name="Haridas S."/>
            <person name="Kuo A."/>
            <person name="Mondo S."/>
            <person name="Pangilinan J."/>
            <person name="Riley R."/>
            <person name="LaButti K."/>
            <person name="Andreopoulos B."/>
            <person name="Lipzen A."/>
            <person name="Chen C."/>
            <person name="Yan M."/>
            <person name="Daum C."/>
            <person name="Ng V."/>
            <person name="Clum A."/>
            <person name="Steindorff A."/>
            <person name="Ohm R.A."/>
            <person name="Martin F."/>
            <person name="Silar P."/>
            <person name="Natvig D.O."/>
            <person name="Lalanne C."/>
            <person name="Gautier V."/>
            <person name="Ament-Velasquez S.L."/>
            <person name="Kruys A."/>
            <person name="Hutchinson M.I."/>
            <person name="Powell A.J."/>
            <person name="Barry K."/>
            <person name="Miller A.N."/>
            <person name="Grigoriev I.V."/>
            <person name="Debuchy R."/>
            <person name="Gladieux P."/>
            <person name="Hiltunen Thoren M."/>
            <person name="Johannesson H."/>
        </authorList>
    </citation>
    <scope>NUCLEOTIDE SEQUENCE</scope>
    <source>
        <strain evidence="3">CBS 333.67</strain>
    </source>
</reference>
<protein>
    <submittedName>
        <fullName evidence="3">Serine-threonine protein kinase 19-domain-containing protein</fullName>
    </submittedName>
</protein>
<feature type="compositionally biased region" description="Low complexity" evidence="2">
    <location>
        <begin position="21"/>
        <end position="34"/>
    </location>
</feature>
<feature type="compositionally biased region" description="Low complexity" evidence="2">
    <location>
        <begin position="76"/>
        <end position="102"/>
    </location>
</feature>
<dbReference type="Pfam" id="PF10494">
    <property type="entry name" value="Stk19"/>
    <property type="match status" value="1"/>
</dbReference>
<dbReference type="PANTHER" id="PTHR15243:SF0">
    <property type="entry name" value="SERINE_THREONINE-PROTEIN KINASE 19"/>
    <property type="match status" value="1"/>
</dbReference>
<accession>A0AAJ0H1N6</accession>
<dbReference type="GeneID" id="87885381"/>
<dbReference type="GO" id="GO:0016301">
    <property type="term" value="F:kinase activity"/>
    <property type="evidence" value="ECO:0007669"/>
    <property type="project" value="UniProtKB-KW"/>
</dbReference>
<keyword evidence="3" id="KW-0418">Kinase</keyword>
<dbReference type="PANTHER" id="PTHR15243">
    <property type="entry name" value="SERINE/THREONINE-PROTEIN KINASE 19"/>
    <property type="match status" value="1"/>
</dbReference>
<keyword evidence="3" id="KW-0808">Transferase</keyword>
<comment type="similarity">
    <text evidence="1">Belongs to the STK19 family.</text>
</comment>
<keyword evidence="4" id="KW-1185">Reference proteome</keyword>
<comment type="caution">
    <text evidence="3">The sequence shown here is derived from an EMBL/GenBank/DDBJ whole genome shotgun (WGS) entry which is preliminary data.</text>
</comment>
<dbReference type="Proteomes" id="UP001273166">
    <property type="component" value="Unassembled WGS sequence"/>
</dbReference>
<evidence type="ECO:0000256" key="2">
    <source>
        <dbReference type="SAM" id="MobiDB-lite"/>
    </source>
</evidence>
<sequence>MTQSPSLRSILGGSRVKKRTSSANKRSSSSWTSTLAQTKPGAAPSKLLVPPQSPIDPGHGRSSEENPGPSPPPALLPSAATNSNPTSSSSSSSTPLPSSRNPTLQIHQHILDSMFDPFPPNLAGLGSARIAAAARFRAAFPPLVSVAHLQAQLLLLLPLATTTTPGAPPSPSPSPAAAERAMAALVRAGLARKIVIPTLRRVGGRAGELFISSEALGRMVEGAAGLGAEVKEIFGRWLRDHPAAVRISRGELGGVVGLGAGEVDALVRAGFLTAGHEQGSGGGGKGLYARPEERYAMISLEAVARAAAGSVAAVGGERVLHAAGGTGARSMGGSGAVAGEFSVAVPGSGVFLKLASAAVEHLAELLHKTQHREMSESDLREKWDGGVVGSSDATLAKKARGEFAGVMPGRTKKWKQFHGLAFGWVLQEAVGAGLVEVFDTRSVGRGVRLV</sequence>
<reference evidence="3" key="2">
    <citation type="submission" date="2023-06" db="EMBL/GenBank/DDBJ databases">
        <authorList>
            <consortium name="Lawrence Berkeley National Laboratory"/>
            <person name="Mondo S.J."/>
            <person name="Hensen N."/>
            <person name="Bonometti L."/>
            <person name="Westerberg I."/>
            <person name="Brannstrom I.O."/>
            <person name="Guillou S."/>
            <person name="Cros-Aarteil S."/>
            <person name="Calhoun S."/>
            <person name="Haridas S."/>
            <person name="Kuo A."/>
            <person name="Pangilinan J."/>
            <person name="Riley R."/>
            <person name="Labutti K."/>
            <person name="Andreopoulos B."/>
            <person name="Lipzen A."/>
            <person name="Chen C."/>
            <person name="Yanf M."/>
            <person name="Daum C."/>
            <person name="Ng V."/>
            <person name="Clum A."/>
            <person name="Steindorff A."/>
            <person name="Ohm R."/>
            <person name="Martin F."/>
            <person name="Silar P."/>
            <person name="Natvig D."/>
            <person name="Lalanne C."/>
            <person name="Gautier V."/>
            <person name="Ament-Velasquez S.L."/>
            <person name="Kruys A."/>
            <person name="Hutchinson M.I."/>
            <person name="Powell A.J."/>
            <person name="Barry K."/>
            <person name="Miller A.N."/>
            <person name="Grigoriev I.V."/>
            <person name="Debuchy R."/>
            <person name="Gladieux P."/>
            <person name="Thoren M.H."/>
            <person name="Johannesson H."/>
        </authorList>
    </citation>
    <scope>NUCLEOTIDE SEQUENCE</scope>
    <source>
        <strain evidence="3">CBS 333.67</strain>
    </source>
</reference>
<dbReference type="AlphaFoldDB" id="A0AAJ0H1N6"/>
<evidence type="ECO:0000256" key="1">
    <source>
        <dbReference type="ARBA" id="ARBA00093458"/>
    </source>
</evidence>
<evidence type="ECO:0000313" key="4">
    <source>
        <dbReference type="Proteomes" id="UP001273166"/>
    </source>
</evidence>
<feature type="region of interest" description="Disordered" evidence="2">
    <location>
        <begin position="1"/>
        <end position="102"/>
    </location>
</feature>
<dbReference type="GO" id="GO:0046579">
    <property type="term" value="P:positive regulation of Ras protein signal transduction"/>
    <property type="evidence" value="ECO:0007669"/>
    <property type="project" value="TreeGrafter"/>
</dbReference>
<dbReference type="EMBL" id="JAUDZG010000001">
    <property type="protein sequence ID" value="KAK3310192.1"/>
    <property type="molecule type" value="Genomic_DNA"/>
</dbReference>
<gene>
    <name evidence="3" type="ORF">B0T15DRAFT_488879</name>
</gene>
<name>A0AAJ0H1N6_9PEZI</name>